<dbReference type="GO" id="GO:0016829">
    <property type="term" value="F:lyase activity"/>
    <property type="evidence" value="ECO:0007669"/>
    <property type="project" value="UniProtKB-KW"/>
</dbReference>
<sequence>MCGRTCCTLHPRRLRRIANLTVLPSDSSASSHGVCIRTDSPKDSSKTEAAEASLSILAAPTSEEEPRKTPVPSDADTALLSVHKFNLSPTGTIPLIVQDPEGHRYLRPAEWSLRIPGVSGGPGGGGRHGYSTFNARVEGVAESKLYKRLLNKGRCVVVVDGFYEWSKTVKRADGKKQPYFIRYRPSVLEKPIPLNPKDVKEAEKNELKKEERPDPPVKRERDEQEAHDARVRKKAKTQEAEETPSSALASEQVKSEQKEHSSSTVLGNWTSALGDNEAPMLLAGLYEDEAVGGLKTSKAEAGFYADCSATILTMESKGTPMEKIHTRMPVVLSPEDGAQWLDASHVEFRSLIGKVLSGCRHIYSHSLTFFPVTVRMSNSRYEAPDCVVEVSEEADGSTAGPSKKPKLMKTLDHFMALKPSHKGKTKS</sequence>
<dbReference type="GO" id="GO:0106300">
    <property type="term" value="P:protein-DNA covalent cross-linking repair"/>
    <property type="evidence" value="ECO:0007669"/>
    <property type="project" value="InterPro"/>
</dbReference>
<dbReference type="GO" id="GO:0008233">
    <property type="term" value="F:peptidase activity"/>
    <property type="evidence" value="ECO:0007669"/>
    <property type="project" value="UniProtKB-KW"/>
</dbReference>
<dbReference type="OrthoDB" id="2111841at2759"/>
<keyword evidence="2" id="KW-0645">Protease</keyword>
<feature type="region of interest" description="Disordered" evidence="8">
    <location>
        <begin position="25"/>
        <end position="51"/>
    </location>
</feature>
<evidence type="ECO:0000256" key="3">
    <source>
        <dbReference type="ARBA" id="ARBA00022763"/>
    </source>
</evidence>
<evidence type="ECO:0000256" key="6">
    <source>
        <dbReference type="ARBA" id="ARBA00023125"/>
    </source>
</evidence>
<dbReference type="GeneID" id="94426710"/>
<keyword evidence="4" id="KW-0378">Hydrolase</keyword>
<keyword evidence="6" id="KW-0238">DNA-binding</keyword>
<dbReference type="AlphaFoldDB" id="A0A2C6KFP5"/>
<dbReference type="EMBL" id="MIGC01001439">
    <property type="protein sequence ID" value="PHJ22851.1"/>
    <property type="molecule type" value="Genomic_DNA"/>
</dbReference>
<comment type="caution">
    <text evidence="9">The sequence shown here is derived from an EMBL/GenBank/DDBJ whole genome shotgun (WGS) entry which is preliminary data.</text>
</comment>
<keyword evidence="10" id="KW-1185">Reference proteome</keyword>
<gene>
    <name evidence="9" type="ORF">CSUI_003301</name>
</gene>
<dbReference type="Pfam" id="PF02586">
    <property type="entry name" value="SRAP"/>
    <property type="match status" value="2"/>
</dbReference>
<dbReference type="VEuPathDB" id="ToxoDB:CSUI_003301"/>
<dbReference type="PANTHER" id="PTHR13604">
    <property type="entry name" value="DC12-RELATED"/>
    <property type="match status" value="1"/>
</dbReference>
<keyword evidence="5" id="KW-0190">Covalent protein-DNA linkage</keyword>
<evidence type="ECO:0000313" key="10">
    <source>
        <dbReference type="Proteomes" id="UP000221165"/>
    </source>
</evidence>
<keyword evidence="7" id="KW-0456">Lyase</keyword>
<keyword evidence="3" id="KW-0227">DNA damage</keyword>
<organism evidence="9 10">
    <name type="scientific">Cystoisospora suis</name>
    <dbReference type="NCBI Taxonomy" id="483139"/>
    <lineage>
        <taxon>Eukaryota</taxon>
        <taxon>Sar</taxon>
        <taxon>Alveolata</taxon>
        <taxon>Apicomplexa</taxon>
        <taxon>Conoidasida</taxon>
        <taxon>Coccidia</taxon>
        <taxon>Eucoccidiorida</taxon>
        <taxon>Eimeriorina</taxon>
        <taxon>Sarcocystidae</taxon>
        <taxon>Cystoisospora</taxon>
    </lineage>
</organism>
<evidence type="ECO:0000313" key="9">
    <source>
        <dbReference type="EMBL" id="PHJ22851.1"/>
    </source>
</evidence>
<reference evidence="9 10" key="1">
    <citation type="journal article" date="2017" name="Int. J. Parasitol.">
        <title>The genome of the protozoan parasite Cystoisospora suis and a reverse vaccinology approach to identify vaccine candidates.</title>
        <authorList>
            <person name="Palmieri N."/>
            <person name="Shrestha A."/>
            <person name="Ruttkowski B."/>
            <person name="Beck T."/>
            <person name="Vogl C."/>
            <person name="Tomley F."/>
            <person name="Blake D.P."/>
            <person name="Joachim A."/>
        </authorList>
    </citation>
    <scope>NUCLEOTIDE SEQUENCE [LARGE SCALE GENOMIC DNA]</scope>
    <source>
        <strain evidence="9 10">Wien I</strain>
    </source>
</reference>
<feature type="compositionally biased region" description="Basic and acidic residues" evidence="8">
    <location>
        <begin position="197"/>
        <end position="229"/>
    </location>
</feature>
<dbReference type="RefSeq" id="XP_067924528.1">
    <property type="nucleotide sequence ID" value="XM_068063499.1"/>
</dbReference>
<evidence type="ECO:0000256" key="8">
    <source>
        <dbReference type="SAM" id="MobiDB-lite"/>
    </source>
</evidence>
<evidence type="ECO:0000256" key="7">
    <source>
        <dbReference type="ARBA" id="ARBA00023239"/>
    </source>
</evidence>
<dbReference type="InterPro" id="IPR036590">
    <property type="entry name" value="SRAP-like"/>
</dbReference>
<dbReference type="InterPro" id="IPR003738">
    <property type="entry name" value="SRAP"/>
</dbReference>
<evidence type="ECO:0000256" key="2">
    <source>
        <dbReference type="ARBA" id="ARBA00022670"/>
    </source>
</evidence>
<evidence type="ECO:0000256" key="1">
    <source>
        <dbReference type="ARBA" id="ARBA00008136"/>
    </source>
</evidence>
<name>A0A2C6KFP5_9APIC</name>
<proteinExistence type="inferred from homology"/>
<dbReference type="GO" id="GO:0003697">
    <property type="term" value="F:single-stranded DNA binding"/>
    <property type="evidence" value="ECO:0007669"/>
    <property type="project" value="InterPro"/>
</dbReference>
<dbReference type="PANTHER" id="PTHR13604:SF0">
    <property type="entry name" value="ABASIC SITE PROCESSING PROTEIN HMCES"/>
    <property type="match status" value="1"/>
</dbReference>
<evidence type="ECO:0000256" key="4">
    <source>
        <dbReference type="ARBA" id="ARBA00022801"/>
    </source>
</evidence>
<protein>
    <submittedName>
        <fullName evidence="9">Cog2135 domain-containing protein</fullName>
    </submittedName>
</protein>
<dbReference type="Proteomes" id="UP000221165">
    <property type="component" value="Unassembled WGS sequence"/>
</dbReference>
<feature type="region of interest" description="Disordered" evidence="8">
    <location>
        <begin position="191"/>
        <end position="267"/>
    </location>
</feature>
<evidence type="ECO:0000256" key="5">
    <source>
        <dbReference type="ARBA" id="ARBA00023124"/>
    </source>
</evidence>
<comment type="similarity">
    <text evidence="1">Belongs to the SOS response-associated peptidase family.</text>
</comment>
<feature type="compositionally biased region" description="Basic and acidic residues" evidence="8">
    <location>
        <begin position="39"/>
        <end position="49"/>
    </location>
</feature>
<dbReference type="Gene3D" id="3.90.1680.10">
    <property type="entry name" value="SOS response associated peptidase-like"/>
    <property type="match status" value="2"/>
</dbReference>
<accession>A0A2C6KFP5</accession>
<dbReference type="GO" id="GO:0006508">
    <property type="term" value="P:proteolysis"/>
    <property type="evidence" value="ECO:0007669"/>
    <property type="project" value="UniProtKB-KW"/>
</dbReference>
<dbReference type="SUPFAM" id="SSF143081">
    <property type="entry name" value="BB1717-like"/>
    <property type="match status" value="1"/>
</dbReference>